<evidence type="ECO:0000256" key="4">
    <source>
        <dbReference type="ARBA" id="ARBA00019114"/>
    </source>
</evidence>
<dbReference type="CDD" id="cd04485">
    <property type="entry name" value="DnaE_OBF"/>
    <property type="match status" value="1"/>
</dbReference>
<dbReference type="InterPro" id="IPR029460">
    <property type="entry name" value="DNAPol_HHH"/>
</dbReference>
<proteinExistence type="inferred from homology"/>
<evidence type="ECO:0000259" key="10">
    <source>
        <dbReference type="SMART" id="SM00481"/>
    </source>
</evidence>
<dbReference type="Proteomes" id="UP000287171">
    <property type="component" value="Unassembled WGS sequence"/>
</dbReference>
<accession>A0A402B597</accession>
<dbReference type="InterPro" id="IPR004013">
    <property type="entry name" value="PHP_dom"/>
</dbReference>
<reference evidence="12" key="1">
    <citation type="submission" date="2018-12" db="EMBL/GenBank/DDBJ databases">
        <title>Tengunoibacter tsumagoiensis gen. nov., sp. nov., Dictyobacter kobayashii sp. nov., D. alpinus sp. nov., and D. joshuensis sp. nov. and description of Dictyobacteraceae fam. nov. within the order Ktedonobacterales isolated from Tengu-no-mugimeshi.</title>
        <authorList>
            <person name="Wang C.M."/>
            <person name="Zheng Y."/>
            <person name="Sakai Y."/>
            <person name="Toyoda A."/>
            <person name="Minakuchi Y."/>
            <person name="Abe K."/>
            <person name="Yokota A."/>
            <person name="Yabe S."/>
        </authorList>
    </citation>
    <scope>NUCLEOTIDE SEQUENCE [LARGE SCALE GENOMIC DNA]</scope>
    <source>
        <strain evidence="12">Uno16</strain>
    </source>
</reference>
<evidence type="ECO:0000313" key="12">
    <source>
        <dbReference type="Proteomes" id="UP000287171"/>
    </source>
</evidence>
<dbReference type="EC" id="2.7.7.7" evidence="3"/>
<dbReference type="InterPro" id="IPR041931">
    <property type="entry name" value="DNA_pol3_alpha_thumb_dom"/>
</dbReference>
<dbReference type="Pfam" id="PF01336">
    <property type="entry name" value="tRNA_anti-codon"/>
    <property type="match status" value="1"/>
</dbReference>
<dbReference type="InterPro" id="IPR016195">
    <property type="entry name" value="Pol/histidinol_Pase-like"/>
</dbReference>
<dbReference type="Pfam" id="PF02811">
    <property type="entry name" value="PHP"/>
    <property type="match status" value="1"/>
</dbReference>
<dbReference type="NCBIfam" id="TIGR00594">
    <property type="entry name" value="polc"/>
    <property type="match status" value="1"/>
</dbReference>
<dbReference type="InterPro" id="IPR012340">
    <property type="entry name" value="NA-bd_OB-fold"/>
</dbReference>
<evidence type="ECO:0000256" key="8">
    <source>
        <dbReference type="ARBA" id="ARBA00022932"/>
    </source>
</evidence>
<protein>
    <recommendedName>
        <fullName evidence="4">DNA polymerase III subunit alpha</fullName>
        <ecNumber evidence="3">2.7.7.7</ecNumber>
    </recommendedName>
</protein>
<dbReference type="RefSeq" id="WP_126626969.1">
    <property type="nucleotide sequence ID" value="NZ_BIFT01000001.1"/>
</dbReference>
<dbReference type="GO" id="GO:0006260">
    <property type="term" value="P:DNA replication"/>
    <property type="evidence" value="ECO:0007669"/>
    <property type="project" value="UniProtKB-KW"/>
</dbReference>
<comment type="subcellular location">
    <subcellularLocation>
        <location evidence="1">Cytoplasm</location>
    </subcellularLocation>
</comment>
<dbReference type="Gene3D" id="1.10.10.1600">
    <property type="entry name" value="Bacterial DNA polymerase III alpha subunit, thumb domain"/>
    <property type="match status" value="1"/>
</dbReference>
<dbReference type="OrthoDB" id="9803237at2"/>
<keyword evidence="5" id="KW-0808">Transferase</keyword>
<dbReference type="Gene3D" id="2.40.50.140">
    <property type="entry name" value="Nucleic acid-binding proteins"/>
    <property type="match status" value="1"/>
</dbReference>
<dbReference type="Pfam" id="PF07733">
    <property type="entry name" value="DNA_pol3_alpha"/>
    <property type="match status" value="1"/>
</dbReference>
<dbReference type="NCBIfam" id="NF004226">
    <property type="entry name" value="PRK05673.1"/>
    <property type="match status" value="1"/>
</dbReference>
<evidence type="ECO:0000256" key="1">
    <source>
        <dbReference type="ARBA" id="ARBA00004496"/>
    </source>
</evidence>
<keyword evidence="8 11" id="KW-0239">DNA-directed DNA polymerase</keyword>
<dbReference type="Gene3D" id="1.10.150.870">
    <property type="match status" value="1"/>
</dbReference>
<dbReference type="CDD" id="cd12113">
    <property type="entry name" value="PHP_PolIIIA_DnaE3"/>
    <property type="match status" value="1"/>
</dbReference>
<dbReference type="InterPro" id="IPR011708">
    <property type="entry name" value="DNA_pol3_alpha_NTPase_dom"/>
</dbReference>
<dbReference type="EMBL" id="BIFT01000001">
    <property type="protein sequence ID" value="GCE26527.1"/>
    <property type="molecule type" value="Genomic_DNA"/>
</dbReference>
<dbReference type="GO" id="GO:0008408">
    <property type="term" value="F:3'-5' exonuclease activity"/>
    <property type="evidence" value="ECO:0007669"/>
    <property type="project" value="InterPro"/>
</dbReference>
<dbReference type="PANTHER" id="PTHR32294">
    <property type="entry name" value="DNA POLYMERASE III SUBUNIT ALPHA"/>
    <property type="match status" value="1"/>
</dbReference>
<dbReference type="SMART" id="SM00481">
    <property type="entry name" value="POLIIIAc"/>
    <property type="match status" value="1"/>
</dbReference>
<comment type="catalytic activity">
    <reaction evidence="9">
        <text>DNA(n) + a 2'-deoxyribonucleoside 5'-triphosphate = DNA(n+1) + diphosphate</text>
        <dbReference type="Rhea" id="RHEA:22508"/>
        <dbReference type="Rhea" id="RHEA-COMP:17339"/>
        <dbReference type="Rhea" id="RHEA-COMP:17340"/>
        <dbReference type="ChEBI" id="CHEBI:33019"/>
        <dbReference type="ChEBI" id="CHEBI:61560"/>
        <dbReference type="ChEBI" id="CHEBI:173112"/>
        <dbReference type="EC" id="2.7.7.7"/>
    </reaction>
</comment>
<dbReference type="SUPFAM" id="SSF89550">
    <property type="entry name" value="PHP domain-like"/>
    <property type="match status" value="1"/>
</dbReference>
<gene>
    <name evidence="11" type="ORF">KDA_20110</name>
</gene>
<evidence type="ECO:0000313" key="11">
    <source>
        <dbReference type="EMBL" id="GCE26527.1"/>
    </source>
</evidence>
<dbReference type="InterPro" id="IPR040982">
    <property type="entry name" value="DNA_pol3_finger"/>
</dbReference>
<dbReference type="Gene3D" id="3.20.20.140">
    <property type="entry name" value="Metal-dependent hydrolases"/>
    <property type="match status" value="1"/>
</dbReference>
<dbReference type="GO" id="GO:0003676">
    <property type="term" value="F:nucleic acid binding"/>
    <property type="evidence" value="ECO:0007669"/>
    <property type="project" value="InterPro"/>
</dbReference>
<evidence type="ECO:0000256" key="2">
    <source>
        <dbReference type="ARBA" id="ARBA00009496"/>
    </source>
</evidence>
<comment type="caution">
    <text evidence="11">The sequence shown here is derived from an EMBL/GenBank/DDBJ whole genome shotgun (WGS) entry which is preliminary data.</text>
</comment>
<evidence type="ECO:0000256" key="3">
    <source>
        <dbReference type="ARBA" id="ARBA00012417"/>
    </source>
</evidence>
<dbReference type="GO" id="GO:0005737">
    <property type="term" value="C:cytoplasm"/>
    <property type="evidence" value="ECO:0007669"/>
    <property type="project" value="UniProtKB-SubCell"/>
</dbReference>
<dbReference type="Pfam" id="PF14579">
    <property type="entry name" value="HHH_6"/>
    <property type="match status" value="1"/>
</dbReference>
<name>A0A402B597_9CHLR</name>
<dbReference type="InterPro" id="IPR003141">
    <property type="entry name" value="Pol/His_phosphatase_N"/>
</dbReference>
<evidence type="ECO:0000256" key="5">
    <source>
        <dbReference type="ARBA" id="ARBA00022679"/>
    </source>
</evidence>
<dbReference type="GO" id="GO:0003887">
    <property type="term" value="F:DNA-directed DNA polymerase activity"/>
    <property type="evidence" value="ECO:0007669"/>
    <property type="project" value="UniProtKB-KW"/>
</dbReference>
<keyword evidence="7" id="KW-0235">DNA replication</keyword>
<keyword evidence="6" id="KW-0548">Nucleotidyltransferase</keyword>
<keyword evidence="12" id="KW-1185">Reference proteome</keyword>
<evidence type="ECO:0000256" key="6">
    <source>
        <dbReference type="ARBA" id="ARBA00022695"/>
    </source>
</evidence>
<feature type="domain" description="Polymerase/histidinol phosphatase N-terminal" evidence="10">
    <location>
        <begin position="6"/>
        <end position="73"/>
    </location>
</feature>
<dbReference type="AlphaFoldDB" id="A0A402B597"/>
<dbReference type="PANTHER" id="PTHR32294:SF0">
    <property type="entry name" value="DNA POLYMERASE III SUBUNIT ALPHA"/>
    <property type="match status" value="1"/>
</dbReference>
<organism evidence="11 12">
    <name type="scientific">Dictyobacter alpinus</name>
    <dbReference type="NCBI Taxonomy" id="2014873"/>
    <lineage>
        <taxon>Bacteria</taxon>
        <taxon>Bacillati</taxon>
        <taxon>Chloroflexota</taxon>
        <taxon>Ktedonobacteria</taxon>
        <taxon>Ktedonobacterales</taxon>
        <taxon>Dictyobacteraceae</taxon>
        <taxon>Dictyobacter</taxon>
    </lineage>
</organism>
<dbReference type="InterPro" id="IPR004805">
    <property type="entry name" value="DnaE2/DnaE/PolC"/>
</dbReference>
<dbReference type="InterPro" id="IPR004365">
    <property type="entry name" value="NA-bd_OB_tRNA"/>
</dbReference>
<evidence type="ECO:0000256" key="7">
    <source>
        <dbReference type="ARBA" id="ARBA00022705"/>
    </source>
</evidence>
<evidence type="ECO:0000256" key="9">
    <source>
        <dbReference type="ARBA" id="ARBA00049244"/>
    </source>
</evidence>
<dbReference type="Pfam" id="PF17657">
    <property type="entry name" value="DNA_pol3_finger"/>
    <property type="match status" value="1"/>
</dbReference>
<sequence length="1165" mass="130711">MGADFAHLHVHTEYSLLDGFSRIKKLVKQSKDLGMNHLAITDHGAMYGALEFYKECRKGGVHPILGVESYLVPDHKDKPKFKQGDKRYYHLLLLAESNTGYRNLMKMMTHANTDGMHANRARIDRKLLEQYGEGIIATSSCLGGEIPQLLMEGKIDDAYSTARWFRDTLGPNNFYLEIQDHDGYPDQAGVNQHLFKMAKELQMPLLATNDLHYVAHDDAHAHEVLLCVQTASSLSNPKRFKFESNEFFLRSPEQMQQLFPELGDALLNTVRLAERCEVDPFAYKAQLPAVDIPSQYRTDQDYLYALCEEGIAYRYGEMTEPIKRQLDYELSIIIQKGFVPYFLVVADYVGWARDHGIRCLARGSAAGSVVAYSLGITNVDPLRYQLLFERFLNPERDDMPDIDMDFPDDRREEVINYLANKYGHECVAQMATFMTMAAKGAVRDVARVLEKQTLGDRIARLLPTGPKVTLKGSLESVKELSDLQSQDPEAKELLDLALQLEGSVRGTGVHAAGVLVANEALYNFVPLQIREGRYSTQYEHSHLEELGLIKYDILGLSNLTIIDNALKFIKEARGEDINLEKLPLDPVEGAEEQNAKREKAFKLLAAGETTGVFQLEGAKMREYIKMLQPTCIEDVTAMVALYRPGPMDSIPDFVDAKHGRKKIKYLDPRLEQWLAESYGVIVYQDQVLLIAVNLAGFSWGKVNKFRKALSKKIMHEVEGYKNDFLQGCIKNGVAPEVADQLFTLILPFGGYGFNKAHAASYAVVAFYTAYLKANYTAEFMAATMTAEAADAVKIANAVAECKRMDVDVLGPDVNASDRGFTIENDGVRFGMLAIKGIGDGPINEIVRVRTQSGPFKSLADFCTRVDPKAVGKGAIETLIKAGALDSIEGEGKRHQMLASVERAMQFGKSERNAKESGMLSLFGDMEEISSSLSFALNQNVDEVPRKQLLAWEKELIGIYISKHPLSYISDLIKDKASHTTADITEELDKQKVVICGTIKEARRITTKKGDTMCIVQLEDMFGTIGVTVFPRTYEETADKWVEDTVVIVRGEVQVRRDEPGILCNGVSAFHAVDEEMNRKQYMVWVKLQLTGNDELSISNDIMKVQNIKRYLSEKPGRDHYEILVANGEWEMRLTPQDNTIFYSDELRSKLENELGSGMIEAKVLA</sequence>
<comment type="similarity">
    <text evidence="2">Belongs to the DNA polymerase type-C family. DnaE subfamily.</text>
</comment>